<evidence type="ECO:0000256" key="2">
    <source>
        <dbReference type="ARBA" id="ARBA00022643"/>
    </source>
</evidence>
<accession>A0A640WE39</accession>
<comment type="function">
    <text evidence="6">Also exhibits azoreductase activity. Catalyzes the reductive cleavage of the azo bond in aromatic azo compounds to the corresponding amines.</text>
</comment>
<dbReference type="GO" id="GO:0016652">
    <property type="term" value="F:oxidoreductase activity, acting on NAD(P)H as acceptor"/>
    <property type="evidence" value="ECO:0007669"/>
    <property type="project" value="UniProtKB-UniRule"/>
</dbReference>
<dbReference type="EC" id="1.7.1.17" evidence="6"/>
<dbReference type="SUPFAM" id="SSF52218">
    <property type="entry name" value="Flavoproteins"/>
    <property type="match status" value="1"/>
</dbReference>
<sequence>MSPSGAGYRAGHGAGTAFLLSTRAALPGHALRGSLEHRGDDIVTIPTLLVTASPHREEALGNRLARKIAARKGGDLLVRDLAAEPLAPLTVDYARALTLRDPLPRSSATLELSERLIQELESTDRLIVATPMHNFGMPAALKLWVDYVLRIHRTFAPIPQGKVGLLADRPTLVIVSSGGFHRAGESKQPNFLTPHLEAVLSTLGIRAPEFVYLEGLVGRRATPEAMIAEAVAALGDAWY</sequence>
<dbReference type="EMBL" id="VTPX01000005">
    <property type="protein sequence ID" value="KAA0018254.1"/>
    <property type="molecule type" value="Genomic_DNA"/>
</dbReference>
<feature type="binding site" evidence="6">
    <location>
        <begin position="176"/>
        <end position="179"/>
    </location>
    <ligand>
        <name>FMN</name>
        <dbReference type="ChEBI" id="CHEBI:58210"/>
    </ligand>
</feature>
<reference evidence="8 9" key="1">
    <citation type="submission" date="2019-08" db="EMBL/GenBank/DDBJ databases">
        <title>Bioinformatics analysis of the strain L3 and L5.</title>
        <authorList>
            <person name="Li X."/>
        </authorList>
    </citation>
    <scope>NUCLEOTIDE SEQUENCE [LARGE SCALE GENOMIC DNA]</scope>
    <source>
        <strain evidence="8 9">L3</strain>
    </source>
</reference>
<evidence type="ECO:0000256" key="4">
    <source>
        <dbReference type="ARBA" id="ARBA00023027"/>
    </source>
</evidence>
<evidence type="ECO:0000259" key="7">
    <source>
        <dbReference type="Pfam" id="PF02525"/>
    </source>
</evidence>
<dbReference type="Proteomes" id="UP000466024">
    <property type="component" value="Unassembled WGS sequence"/>
</dbReference>
<comment type="caution">
    <text evidence="8">The sequence shown here is derived from an EMBL/GenBank/DDBJ whole genome shotgun (WGS) entry which is preliminary data.</text>
</comment>
<gene>
    <name evidence="6" type="primary">azoR</name>
    <name evidence="8" type="ORF">F0A16_11085</name>
</gene>
<organism evidence="8 9">
    <name type="scientific">Salinicola corii</name>
    <dbReference type="NCBI Taxonomy" id="2606937"/>
    <lineage>
        <taxon>Bacteria</taxon>
        <taxon>Pseudomonadati</taxon>
        <taxon>Pseudomonadota</taxon>
        <taxon>Gammaproteobacteria</taxon>
        <taxon>Oceanospirillales</taxon>
        <taxon>Halomonadaceae</taxon>
        <taxon>Salinicola</taxon>
    </lineage>
</organism>
<dbReference type="GO" id="GO:0010181">
    <property type="term" value="F:FMN binding"/>
    <property type="evidence" value="ECO:0007669"/>
    <property type="project" value="UniProtKB-UniRule"/>
</dbReference>
<dbReference type="AlphaFoldDB" id="A0A640WE39"/>
<comment type="caution">
    <text evidence="6">Lacks conserved residue(s) required for the propagation of feature annotation.</text>
</comment>
<keyword evidence="3 6" id="KW-0560">Oxidoreductase</keyword>
<keyword evidence="1 6" id="KW-0285">Flavoprotein</keyword>
<comment type="cofactor">
    <cofactor evidence="6">
        <name>FMN</name>
        <dbReference type="ChEBI" id="CHEBI:58210"/>
    </cofactor>
    <text evidence="6">Binds 1 FMN per subunit.</text>
</comment>
<comment type="catalytic activity">
    <reaction evidence="5">
        <text>N,N-dimethyl-1,4-phenylenediamine + anthranilate + 2 NAD(+) = 2-(4-dimethylaminophenyl)diazenylbenzoate + 2 NADH + 2 H(+)</text>
        <dbReference type="Rhea" id="RHEA:55872"/>
        <dbReference type="ChEBI" id="CHEBI:15378"/>
        <dbReference type="ChEBI" id="CHEBI:15783"/>
        <dbReference type="ChEBI" id="CHEBI:16567"/>
        <dbReference type="ChEBI" id="CHEBI:57540"/>
        <dbReference type="ChEBI" id="CHEBI:57945"/>
        <dbReference type="ChEBI" id="CHEBI:71579"/>
        <dbReference type="EC" id="1.7.1.17"/>
    </reaction>
    <physiologicalReaction direction="right-to-left" evidence="5">
        <dbReference type="Rhea" id="RHEA:55874"/>
    </physiologicalReaction>
</comment>
<name>A0A640WE39_9GAMM</name>
<dbReference type="GO" id="GO:0016655">
    <property type="term" value="F:oxidoreductase activity, acting on NAD(P)H, quinone or similar compound as acceptor"/>
    <property type="evidence" value="ECO:0007669"/>
    <property type="project" value="InterPro"/>
</dbReference>
<dbReference type="Gene3D" id="3.40.50.360">
    <property type="match status" value="1"/>
</dbReference>
<dbReference type="Pfam" id="PF02525">
    <property type="entry name" value="Flavodoxin_2"/>
    <property type="match status" value="1"/>
</dbReference>
<feature type="domain" description="Flavodoxin-like fold" evidence="7">
    <location>
        <begin position="47"/>
        <end position="234"/>
    </location>
</feature>
<evidence type="ECO:0000313" key="8">
    <source>
        <dbReference type="EMBL" id="KAA0018254.1"/>
    </source>
</evidence>
<keyword evidence="4 6" id="KW-0520">NAD</keyword>
<proteinExistence type="inferred from homology"/>
<dbReference type="HAMAP" id="MF_01216">
    <property type="entry name" value="Azoreductase_type1"/>
    <property type="match status" value="1"/>
</dbReference>
<dbReference type="InterPro" id="IPR029039">
    <property type="entry name" value="Flavoprotein-like_sf"/>
</dbReference>
<evidence type="ECO:0000256" key="6">
    <source>
        <dbReference type="HAMAP-Rule" id="MF_01216"/>
    </source>
</evidence>
<dbReference type="InterPro" id="IPR023048">
    <property type="entry name" value="NADH:quinone_OxRdtase_FMN_depd"/>
</dbReference>
<comment type="subunit">
    <text evidence="6">Homodimer.</text>
</comment>
<dbReference type="InterPro" id="IPR050104">
    <property type="entry name" value="FMN-dep_NADH:Q_OxRdtase_AzoR1"/>
</dbReference>
<evidence type="ECO:0000256" key="5">
    <source>
        <dbReference type="ARBA" id="ARBA00048542"/>
    </source>
</evidence>
<keyword evidence="9" id="KW-1185">Reference proteome</keyword>
<comment type="catalytic activity">
    <reaction evidence="6">
        <text>2 a quinone + NADH + H(+) = 2 a 1,4-benzosemiquinone + NAD(+)</text>
        <dbReference type="Rhea" id="RHEA:65952"/>
        <dbReference type="ChEBI" id="CHEBI:15378"/>
        <dbReference type="ChEBI" id="CHEBI:57540"/>
        <dbReference type="ChEBI" id="CHEBI:57945"/>
        <dbReference type="ChEBI" id="CHEBI:132124"/>
        <dbReference type="ChEBI" id="CHEBI:134225"/>
    </reaction>
</comment>
<dbReference type="InterPro" id="IPR003680">
    <property type="entry name" value="Flavodoxin_fold"/>
</dbReference>
<evidence type="ECO:0000256" key="1">
    <source>
        <dbReference type="ARBA" id="ARBA00022630"/>
    </source>
</evidence>
<feature type="binding site" evidence="6">
    <location>
        <position position="53"/>
    </location>
    <ligand>
        <name>FMN</name>
        <dbReference type="ChEBI" id="CHEBI:58210"/>
    </ligand>
</feature>
<evidence type="ECO:0000256" key="3">
    <source>
        <dbReference type="ARBA" id="ARBA00023002"/>
    </source>
</evidence>
<comment type="function">
    <text evidence="6">Quinone reductase that provides resistance to thiol-specific stress caused by electrophilic quinones.</text>
</comment>
<keyword evidence="2 6" id="KW-0288">FMN</keyword>
<dbReference type="PANTHER" id="PTHR43741:SF4">
    <property type="entry name" value="FMN-DEPENDENT NADH:QUINONE OXIDOREDUCTASE"/>
    <property type="match status" value="1"/>
</dbReference>
<dbReference type="GO" id="GO:0009055">
    <property type="term" value="F:electron transfer activity"/>
    <property type="evidence" value="ECO:0007669"/>
    <property type="project" value="UniProtKB-UniRule"/>
</dbReference>
<evidence type="ECO:0000313" key="9">
    <source>
        <dbReference type="Proteomes" id="UP000466024"/>
    </source>
</evidence>
<dbReference type="PANTHER" id="PTHR43741">
    <property type="entry name" value="FMN-DEPENDENT NADH-AZOREDUCTASE 1"/>
    <property type="match status" value="1"/>
</dbReference>
<dbReference type="EC" id="1.6.5.-" evidence="6"/>
<protein>
    <recommendedName>
        <fullName evidence="6">FMN dependent NADH:quinone oxidoreductase</fullName>
        <ecNumber evidence="6">1.6.5.-</ecNumber>
    </recommendedName>
    <alternativeName>
        <fullName evidence="6">Azo-dye reductase</fullName>
    </alternativeName>
    <alternativeName>
        <fullName evidence="6">FMN-dependent NADH-azo compound oxidoreductase</fullName>
    </alternativeName>
    <alternativeName>
        <fullName evidence="6">FMN-dependent NADH-azoreductase</fullName>
        <ecNumber evidence="6">1.7.1.17</ecNumber>
    </alternativeName>
</protein>
<comment type="similarity">
    <text evidence="6">Belongs to the azoreductase type 1 family.</text>
</comment>